<protein>
    <submittedName>
        <fullName evidence="1">Uncharacterized protein</fullName>
    </submittedName>
</protein>
<proteinExistence type="predicted"/>
<evidence type="ECO:0000313" key="1">
    <source>
        <dbReference type="EMBL" id="AHZ95519.1"/>
    </source>
</evidence>
<organism evidence="1 2">
    <name type="scientific">Mycobacterium phage Zapner</name>
    <dbReference type="NCBI Taxonomy" id="1486474"/>
    <lineage>
        <taxon>Viruses</taxon>
        <taxon>Duplodnaviria</taxon>
        <taxon>Heunggongvirae</taxon>
        <taxon>Uroviricota</taxon>
        <taxon>Caudoviricetes</taxon>
        <taxon>Gracegardnervirinae</taxon>
        <taxon>Avanivirus</taxon>
        <taxon>Avanivirus zapner</taxon>
    </lineage>
</organism>
<dbReference type="KEGG" id="vg:60335570"/>
<keyword evidence="2" id="KW-1185">Reference proteome</keyword>
<dbReference type="EMBL" id="KJ567041">
    <property type="protein sequence ID" value="AHZ95519.1"/>
    <property type="molecule type" value="Genomic_DNA"/>
</dbReference>
<gene>
    <name evidence="1" type="primary">65</name>
    <name evidence="1" type="ORF">PBI_ZAPNER_65</name>
</gene>
<dbReference type="GeneID" id="60335570"/>
<dbReference type="Pfam" id="PF23820">
    <property type="entry name" value="DUF7190"/>
    <property type="match status" value="1"/>
</dbReference>
<dbReference type="Proteomes" id="UP000221944">
    <property type="component" value="Segment"/>
</dbReference>
<reference evidence="1 2" key="1">
    <citation type="submission" date="2014-03" db="EMBL/GenBank/DDBJ databases">
        <authorList>
            <person name="Kramer Z.J."/>
            <person name="Fasoranti T.O."/>
            <person name="Abrahim M.R."/>
            <person name="Adkins N.L."/>
            <person name="Burke K.A."/>
            <person name="Churilla B.M."/>
            <person name="Cohen K.L."/>
            <person name="Colicchio M.A."/>
            <person name="Genkil J.S."/>
            <person name="Prout A.K."/>
            <person name="Schafer C.E."/>
            <person name="Schwarz A.G."/>
            <person name="Tish M."/>
            <person name="Vispute N."/>
            <person name="Wilkes K.E."/>
            <person name="Williams C.R."/>
            <person name="Xiao X."/>
            <person name="Yoder B.A."/>
            <person name="Yu V.J."/>
            <person name="Lapin J.S."/>
            <person name="Ott C.T."/>
            <person name="Walburn T.D."/>
            <person name="Bradley K.W."/>
            <person name="Clarke D.Q."/>
            <person name="Lewis M.F."/>
            <person name="Barker L.P."/>
            <person name="Bailey C."/>
            <person name="Asai D.J."/>
            <person name="Bowman C.A."/>
            <person name="Russell D.A."/>
            <person name="Pope W.H."/>
            <person name="Jacobs-Sera D."/>
            <person name="Hendrix R.W."/>
            <person name="Hatfull G.F."/>
        </authorList>
    </citation>
    <scope>NUCLEOTIDE SEQUENCE [LARGE SCALE GENOMIC DNA]</scope>
</reference>
<accession>A0A059VKT3</accession>
<name>A0A059VKT3_9CAUD</name>
<sequence>MSGLLWILVAVVVAAQVPQVVLLMAPRAFWDGLYDSRPTAACFLWGYSHPFGPDWSNR</sequence>
<dbReference type="InterPro" id="IPR055614">
    <property type="entry name" value="DUF7190"/>
</dbReference>
<dbReference type="RefSeq" id="YP_009963982.1">
    <property type="nucleotide sequence ID" value="NC_051724.1"/>
</dbReference>
<evidence type="ECO:0000313" key="2">
    <source>
        <dbReference type="Proteomes" id="UP000221944"/>
    </source>
</evidence>